<evidence type="ECO:0000256" key="2">
    <source>
        <dbReference type="ARBA" id="ARBA00022475"/>
    </source>
</evidence>
<feature type="transmembrane region" description="Helical" evidence="6">
    <location>
        <begin position="306"/>
        <end position="328"/>
    </location>
</feature>
<keyword evidence="2" id="KW-1003">Cell membrane</keyword>
<name>A0ABV3TWQ8_9GAMM</name>
<keyword evidence="3 6" id="KW-0812">Transmembrane</keyword>
<dbReference type="PANTHER" id="PTHR30287:SF1">
    <property type="entry name" value="INNER MEMBRANE PROTEIN"/>
    <property type="match status" value="1"/>
</dbReference>
<feature type="transmembrane region" description="Helical" evidence="6">
    <location>
        <begin position="414"/>
        <end position="437"/>
    </location>
</feature>
<feature type="transmembrane region" description="Helical" evidence="6">
    <location>
        <begin position="749"/>
        <end position="771"/>
    </location>
</feature>
<dbReference type="InterPro" id="IPR038766">
    <property type="entry name" value="Membrane_comp_ABC_pdt"/>
</dbReference>
<sequence length="831" mass="89637">MIIRGMRHLARAWRGGELGLLGFSLALAVAIVSGIAGFSDRLSRTMEQQSHHFLAADRVLKTARTVPDEWIAEAQSRGLRTATVASFRSMIYVGDAMQLASIRAVSNDYPLLGELGVSEQLFGAPIMRVAGPKPGELWMDSRLFALLDLNVGDAAGIGDAEFTASQALISEPDQGNMNEMLAPRGLINYADLAATDVVQPGSLVRYRYLFAGTEQALQGFAQWLSPQLDEGQSWQDVRDGQPAMAATLQRAEGYLLLAASLGVALAGAAISLAARRYGERNTDNVAIMKALGASRRQVLSHYMTQLTLLCLAAVIVGGIGGHGLQWALFTSLKELIAVDISPASWRPLMVGAVTAFACTAVFAMPPVFALSKVSPLRVLRRGNDETGTGLLLSALTGIFGIGLLMYWYSGDVLLSTAVLGAALVTALLASVLVLFLISFARRVFLGRAGGALRIALAAIYRRRIGNAFQVASFALSLMVLTCLGVLRTSLIEDWQMQMPVDAPNHFLINIQTSEIAALDTFFKQHDLKDAGLYPMIRGRLTHIDQQKVGEIREIDANSGSIDRELNLSWASDLPDDNRLLSGNWWPDLAAESANMIPVSVESELANKLNLTIGSALSFNIGGQLLNAQVSSIRSLDWASMRPNFYFIFPPQSLENYASSYITSFYLPPEQKALLGDLLRQFPTVSLIEIDTVIKQMKIVVSQVSTAIGLVLMLVVVCALLVGVANVLASLDSRLHENAILRTLGASKKLIVSGLLMEFAAVGLLSGLLAALGSNIALFGLQYWVLEMDVAIHGGVFIVAPLIGVLTMCTLAWLSCRKLITQPPLVVLRQTL</sequence>
<evidence type="ECO:0000313" key="9">
    <source>
        <dbReference type="Proteomes" id="UP001557484"/>
    </source>
</evidence>
<feature type="domain" description="ABC3 transporter permease C-terminal" evidence="7">
    <location>
        <begin position="710"/>
        <end position="823"/>
    </location>
</feature>
<keyword evidence="5 6" id="KW-0472">Membrane</keyword>
<dbReference type="Pfam" id="PF02687">
    <property type="entry name" value="FtsX"/>
    <property type="match status" value="2"/>
</dbReference>
<evidence type="ECO:0000256" key="3">
    <source>
        <dbReference type="ARBA" id="ARBA00022692"/>
    </source>
</evidence>
<gene>
    <name evidence="8" type="ORF">AB4875_09205</name>
</gene>
<feature type="transmembrane region" description="Helical" evidence="6">
    <location>
        <begin position="254"/>
        <end position="274"/>
    </location>
</feature>
<evidence type="ECO:0000313" key="8">
    <source>
        <dbReference type="EMBL" id="MEX1665669.1"/>
    </source>
</evidence>
<evidence type="ECO:0000259" key="7">
    <source>
        <dbReference type="Pfam" id="PF02687"/>
    </source>
</evidence>
<dbReference type="RefSeq" id="WP_368375770.1">
    <property type="nucleotide sequence ID" value="NZ_JBFRYB010000001.1"/>
</dbReference>
<proteinExistence type="predicted"/>
<keyword evidence="4 6" id="KW-1133">Transmembrane helix</keyword>
<dbReference type="EMBL" id="JBFRYB010000001">
    <property type="protein sequence ID" value="MEX1665669.1"/>
    <property type="molecule type" value="Genomic_DNA"/>
</dbReference>
<protein>
    <submittedName>
        <fullName evidence="8">ABC transporter permease</fullName>
    </submittedName>
</protein>
<comment type="subcellular location">
    <subcellularLocation>
        <location evidence="1">Cell membrane</location>
        <topology evidence="1">Multi-pass membrane protein</topology>
    </subcellularLocation>
</comment>
<feature type="domain" description="ABC3 transporter permease C-terminal" evidence="7">
    <location>
        <begin position="258"/>
        <end position="375"/>
    </location>
</feature>
<evidence type="ECO:0000256" key="1">
    <source>
        <dbReference type="ARBA" id="ARBA00004651"/>
    </source>
</evidence>
<evidence type="ECO:0000256" key="6">
    <source>
        <dbReference type="SAM" id="Phobius"/>
    </source>
</evidence>
<accession>A0ABV3TWQ8</accession>
<dbReference type="PANTHER" id="PTHR30287">
    <property type="entry name" value="MEMBRANE COMPONENT OF PREDICTED ABC SUPERFAMILY METABOLITE UPTAKE TRANSPORTER"/>
    <property type="match status" value="1"/>
</dbReference>
<comment type="caution">
    <text evidence="8">The sequence shown here is derived from an EMBL/GenBank/DDBJ whole genome shotgun (WGS) entry which is preliminary data.</text>
</comment>
<feature type="transmembrane region" description="Helical" evidence="6">
    <location>
        <begin position="706"/>
        <end position="728"/>
    </location>
</feature>
<organism evidence="8 9">
    <name type="scientific">Zhongshania arctica</name>
    <dbReference type="NCBI Taxonomy" id="3238302"/>
    <lineage>
        <taxon>Bacteria</taxon>
        <taxon>Pseudomonadati</taxon>
        <taxon>Pseudomonadota</taxon>
        <taxon>Gammaproteobacteria</taxon>
        <taxon>Cellvibrionales</taxon>
        <taxon>Spongiibacteraceae</taxon>
        <taxon>Zhongshania</taxon>
    </lineage>
</organism>
<dbReference type="InterPro" id="IPR003838">
    <property type="entry name" value="ABC3_permease_C"/>
</dbReference>
<evidence type="ECO:0000256" key="4">
    <source>
        <dbReference type="ARBA" id="ARBA00022989"/>
    </source>
</evidence>
<reference evidence="8 9" key="1">
    <citation type="journal article" date="2011" name="Int. J. Syst. Evol. Microbiol.">
        <title>Zhongshania antarctica gen. nov., sp. nov. and Zhongshania guokunii sp. nov., gammaproteobacteria respectively isolated from coastal attached (fast) ice and surface seawater of the Antarctic.</title>
        <authorList>
            <person name="Li H.J."/>
            <person name="Zhang X.Y."/>
            <person name="Chen C.X."/>
            <person name="Zhang Y.J."/>
            <person name="Gao Z.M."/>
            <person name="Yu Y."/>
            <person name="Chen X.L."/>
            <person name="Chen B."/>
            <person name="Zhang Y.Z."/>
        </authorList>
    </citation>
    <scope>NUCLEOTIDE SEQUENCE [LARGE SCALE GENOMIC DNA]</scope>
    <source>
        <strain evidence="8 9">R06B22</strain>
    </source>
</reference>
<feature type="transmembrane region" description="Helical" evidence="6">
    <location>
        <begin position="467"/>
        <end position="486"/>
    </location>
</feature>
<feature type="transmembrane region" description="Helical" evidence="6">
    <location>
        <begin position="348"/>
        <end position="370"/>
    </location>
</feature>
<keyword evidence="9" id="KW-1185">Reference proteome</keyword>
<feature type="transmembrane region" description="Helical" evidence="6">
    <location>
        <begin position="390"/>
        <end position="408"/>
    </location>
</feature>
<feature type="transmembrane region" description="Helical" evidence="6">
    <location>
        <begin position="791"/>
        <end position="813"/>
    </location>
</feature>
<evidence type="ECO:0000256" key="5">
    <source>
        <dbReference type="ARBA" id="ARBA00023136"/>
    </source>
</evidence>
<dbReference type="Proteomes" id="UP001557484">
    <property type="component" value="Unassembled WGS sequence"/>
</dbReference>